<organism evidence="1 2">
    <name type="scientific">Nyssa sinensis</name>
    <dbReference type="NCBI Taxonomy" id="561372"/>
    <lineage>
        <taxon>Eukaryota</taxon>
        <taxon>Viridiplantae</taxon>
        <taxon>Streptophyta</taxon>
        <taxon>Embryophyta</taxon>
        <taxon>Tracheophyta</taxon>
        <taxon>Spermatophyta</taxon>
        <taxon>Magnoliopsida</taxon>
        <taxon>eudicotyledons</taxon>
        <taxon>Gunneridae</taxon>
        <taxon>Pentapetalae</taxon>
        <taxon>asterids</taxon>
        <taxon>Cornales</taxon>
        <taxon>Nyssaceae</taxon>
        <taxon>Nyssa</taxon>
    </lineage>
</organism>
<sequence>MTVGFESLGLRLRSVIQCPVVSNVGIMVPSFISYLQTLWPFSPHRLDDLGVSDRIVRGLPIPEQTKQFVFAIPEPESQSIVYILAAQNLSKQAAVDAECLIKEVRPEVVVAQVTPSVLVEILEEDSKSSNNLVNSMPTTSFEVLKGCFINKINKEIYENVAGNLVFQEIFGVGFHGHHLSAKRAAEDVGSSFLLLEAPSMNAEGDSCGEPTIRNKFQALVLQQCSLVPQKVSSVSPKTFCVTNDLQHQMVRSICSYLAQSASKVAPSTSVSEVDIGEFQPRCNYLVEGLRIALNNAARCPVSKLPGSARIEFSELPVNDKSHVLLAQTLRSQTKNFKTIVAIVEASSLAAAIALGKSFGPSKLVGHGIASYGAKSTSVLKAAASAQKIRAVAHNLIASAERIQFFNNADCIL</sequence>
<dbReference type="PANTHER" id="PTHR36020:SF1">
    <property type="entry name" value="TRANSMEMBRANE PROTEIN"/>
    <property type="match status" value="1"/>
</dbReference>
<gene>
    <name evidence="1" type="ORF">F0562_017611</name>
</gene>
<name>A0A5J4ZIC8_9ASTE</name>
<proteinExistence type="predicted"/>
<protein>
    <submittedName>
        <fullName evidence="1">Uncharacterized protein</fullName>
    </submittedName>
</protein>
<evidence type="ECO:0000313" key="1">
    <source>
        <dbReference type="EMBL" id="KAA8517318.1"/>
    </source>
</evidence>
<evidence type="ECO:0000313" key="2">
    <source>
        <dbReference type="Proteomes" id="UP000325577"/>
    </source>
</evidence>
<dbReference type="Proteomes" id="UP000325577">
    <property type="component" value="Linkage Group LG8"/>
</dbReference>
<dbReference type="EMBL" id="CM018051">
    <property type="protein sequence ID" value="KAA8517318.1"/>
    <property type="molecule type" value="Genomic_DNA"/>
</dbReference>
<dbReference type="OrthoDB" id="1908857at2759"/>
<keyword evidence="2" id="KW-1185">Reference proteome</keyword>
<reference evidence="1 2" key="1">
    <citation type="submission" date="2019-09" db="EMBL/GenBank/DDBJ databases">
        <title>A chromosome-level genome assembly of the Chinese tupelo Nyssa sinensis.</title>
        <authorList>
            <person name="Yang X."/>
            <person name="Kang M."/>
            <person name="Yang Y."/>
            <person name="Xiong H."/>
            <person name="Wang M."/>
            <person name="Zhang Z."/>
            <person name="Wang Z."/>
            <person name="Wu H."/>
            <person name="Ma T."/>
            <person name="Liu J."/>
            <person name="Xi Z."/>
        </authorList>
    </citation>
    <scope>NUCLEOTIDE SEQUENCE [LARGE SCALE GENOMIC DNA]</scope>
    <source>
        <strain evidence="1">J267</strain>
        <tissue evidence="1">Leaf</tissue>
    </source>
</reference>
<accession>A0A5J4ZIC8</accession>
<dbReference type="AlphaFoldDB" id="A0A5J4ZIC8"/>
<dbReference type="PANTHER" id="PTHR36020">
    <property type="entry name" value="TRANSMEMBRANE PROTEIN"/>
    <property type="match status" value="1"/>
</dbReference>